<dbReference type="SUPFAM" id="SSF110921">
    <property type="entry name" value="2-isopropylmalate synthase LeuA, allosteric (dimerisation) domain"/>
    <property type="match status" value="1"/>
</dbReference>
<keyword evidence="8 14" id="KW-0808">Transferase</keyword>
<comment type="similarity">
    <text evidence="3 14">Belongs to the alpha-IPM synthase/homocitrate synthase family. LeuA type 1 subfamily.</text>
</comment>
<dbReference type="Proteomes" id="UP000275012">
    <property type="component" value="Unassembled WGS sequence"/>
</dbReference>
<dbReference type="AlphaFoldDB" id="A0A3M2HTP4"/>
<reference evidence="16 17" key="1">
    <citation type="submission" date="2018-10" db="EMBL/GenBank/DDBJ databases">
        <title>Proposal of Lysobacter pythonis sp. nov. isolated from royal pythons (Python regius).</title>
        <authorList>
            <person name="Hans-Juergen B."/>
            <person name="Huptas C."/>
            <person name="Sandra B."/>
            <person name="Igor L."/>
            <person name="Joachim S."/>
            <person name="Siegfried S."/>
            <person name="Mareike W."/>
            <person name="Peter K."/>
        </authorList>
    </citation>
    <scope>NUCLEOTIDE SEQUENCE [LARGE SCALE GENOMIC DNA]</scope>
    <source>
        <strain evidence="16 17">4284/11</strain>
    </source>
</reference>
<dbReference type="PROSITE" id="PS00815">
    <property type="entry name" value="AIPM_HOMOCIT_SYNTH_1"/>
    <property type="match status" value="1"/>
</dbReference>
<evidence type="ECO:0000256" key="11">
    <source>
        <dbReference type="ARBA" id="ARBA00023304"/>
    </source>
</evidence>
<dbReference type="FunFam" id="1.10.238.260:FF:000001">
    <property type="entry name" value="2-isopropylmalate synthase"/>
    <property type="match status" value="1"/>
</dbReference>
<dbReference type="PROSITE" id="PS00816">
    <property type="entry name" value="AIPM_HOMOCIT_SYNTH_2"/>
    <property type="match status" value="1"/>
</dbReference>
<dbReference type="GO" id="GO:0003985">
    <property type="term" value="F:acetyl-CoA C-acetyltransferase activity"/>
    <property type="evidence" value="ECO:0007669"/>
    <property type="project" value="UniProtKB-UniRule"/>
</dbReference>
<evidence type="ECO:0000259" key="15">
    <source>
        <dbReference type="PROSITE" id="PS50991"/>
    </source>
</evidence>
<dbReference type="InterPro" id="IPR013785">
    <property type="entry name" value="Aldolase_TIM"/>
</dbReference>
<evidence type="ECO:0000256" key="7">
    <source>
        <dbReference type="ARBA" id="ARBA00022605"/>
    </source>
</evidence>
<comment type="cofactor">
    <cofactor evidence="14">
        <name>Mn(2+)</name>
        <dbReference type="ChEBI" id="CHEBI:29035"/>
    </cofactor>
</comment>
<protein>
    <recommendedName>
        <fullName evidence="5 14">2-isopropylmalate synthase</fullName>
        <ecNumber evidence="4 14">2.3.3.13</ecNumber>
    </recommendedName>
    <alternativeName>
        <fullName evidence="12 14">Alpha-IPM synthase</fullName>
    </alternativeName>
    <alternativeName>
        <fullName evidence="14">Alpha-isopropylmalate synthase</fullName>
    </alternativeName>
</protein>
<dbReference type="EMBL" id="RFLY01000007">
    <property type="protein sequence ID" value="RMH93106.1"/>
    <property type="molecule type" value="Genomic_DNA"/>
</dbReference>
<feature type="binding site" evidence="14">
    <location>
        <position position="251"/>
    </location>
    <ligand>
        <name>Mn(2+)</name>
        <dbReference type="ChEBI" id="CHEBI:29035"/>
    </ligand>
</feature>
<comment type="subunit">
    <text evidence="14">Homodimer.</text>
</comment>
<dbReference type="NCBIfam" id="NF002086">
    <property type="entry name" value="PRK00915.1-3"/>
    <property type="match status" value="1"/>
</dbReference>
<dbReference type="GO" id="GO:0003852">
    <property type="term" value="F:2-isopropylmalate synthase activity"/>
    <property type="evidence" value="ECO:0007669"/>
    <property type="project" value="UniProtKB-UniRule"/>
</dbReference>
<evidence type="ECO:0000256" key="3">
    <source>
        <dbReference type="ARBA" id="ARBA00009396"/>
    </source>
</evidence>
<dbReference type="SUPFAM" id="SSF51569">
    <property type="entry name" value="Aldolase"/>
    <property type="match status" value="1"/>
</dbReference>
<dbReference type="Gene3D" id="1.10.238.260">
    <property type="match status" value="1"/>
</dbReference>
<evidence type="ECO:0000313" key="17">
    <source>
        <dbReference type="Proteomes" id="UP000275012"/>
    </source>
</evidence>
<accession>A0A3M2HTP4</accession>
<dbReference type="Gene3D" id="3.20.20.70">
    <property type="entry name" value="Aldolase class I"/>
    <property type="match status" value="1"/>
</dbReference>
<dbReference type="GO" id="GO:0005829">
    <property type="term" value="C:cytosol"/>
    <property type="evidence" value="ECO:0007669"/>
    <property type="project" value="TreeGrafter"/>
</dbReference>
<dbReference type="CDD" id="cd07940">
    <property type="entry name" value="DRE_TIM_IPMS"/>
    <property type="match status" value="1"/>
</dbReference>
<dbReference type="GO" id="GO:0009098">
    <property type="term" value="P:L-leucine biosynthetic process"/>
    <property type="evidence" value="ECO:0007669"/>
    <property type="project" value="UniProtKB-UniRule"/>
</dbReference>
<evidence type="ECO:0000256" key="12">
    <source>
        <dbReference type="ARBA" id="ARBA00029993"/>
    </source>
</evidence>
<evidence type="ECO:0000256" key="6">
    <source>
        <dbReference type="ARBA" id="ARBA00022430"/>
    </source>
</evidence>
<keyword evidence="17" id="KW-1185">Reference proteome</keyword>
<evidence type="ECO:0000256" key="9">
    <source>
        <dbReference type="ARBA" id="ARBA00022723"/>
    </source>
</evidence>
<dbReference type="InterPro" id="IPR054691">
    <property type="entry name" value="LeuA/HCS_post-cat"/>
</dbReference>
<evidence type="ECO:0000256" key="2">
    <source>
        <dbReference type="ARBA" id="ARBA00004689"/>
    </source>
</evidence>
<comment type="pathway">
    <text evidence="2 14">Amino-acid biosynthesis; L-leucine biosynthesis; L-leucine from 3-methyl-2-oxobutanoate: step 1/4.</text>
</comment>
<dbReference type="InterPro" id="IPR050073">
    <property type="entry name" value="2-IPM_HCS-like"/>
</dbReference>
<dbReference type="OrthoDB" id="9803573at2"/>
<keyword evidence="16" id="KW-0012">Acyltransferase</keyword>
<comment type="function">
    <text evidence="13 14">Catalyzes the condensation of the acetyl group of acetyl-CoA with 3-methyl-2-oxobutanoate (2-ketoisovalerate) to form 3-carboxy-3-hydroxy-4-methylpentanoate (2-isopropylmalate).</text>
</comment>
<dbReference type="EC" id="2.3.3.13" evidence="4 14"/>
<dbReference type="InterPro" id="IPR036230">
    <property type="entry name" value="LeuA_allosteric_dom_sf"/>
</dbReference>
<dbReference type="UniPathway" id="UPA00048">
    <property type="reaction ID" value="UER00070"/>
</dbReference>
<dbReference type="FunFam" id="3.20.20.70:FF:000010">
    <property type="entry name" value="2-isopropylmalate synthase"/>
    <property type="match status" value="1"/>
</dbReference>
<evidence type="ECO:0000256" key="4">
    <source>
        <dbReference type="ARBA" id="ARBA00012973"/>
    </source>
</evidence>
<keyword evidence="10 14" id="KW-0464">Manganese</keyword>
<comment type="caution">
    <text evidence="16">The sequence shown here is derived from an EMBL/GenBank/DDBJ whole genome shotgun (WGS) entry which is preliminary data.</text>
</comment>
<proteinExistence type="inferred from homology"/>
<comment type="catalytic activity">
    <reaction evidence="1 14">
        <text>3-methyl-2-oxobutanoate + acetyl-CoA + H2O = (2S)-2-isopropylmalate + CoA + H(+)</text>
        <dbReference type="Rhea" id="RHEA:21524"/>
        <dbReference type="ChEBI" id="CHEBI:1178"/>
        <dbReference type="ChEBI" id="CHEBI:11851"/>
        <dbReference type="ChEBI" id="CHEBI:15377"/>
        <dbReference type="ChEBI" id="CHEBI:15378"/>
        <dbReference type="ChEBI" id="CHEBI:57287"/>
        <dbReference type="ChEBI" id="CHEBI:57288"/>
        <dbReference type="EC" id="2.3.3.13"/>
    </reaction>
</comment>
<keyword evidence="6 14" id="KW-0432">Leucine biosynthesis</keyword>
<evidence type="ECO:0000256" key="5">
    <source>
        <dbReference type="ARBA" id="ARBA00018198"/>
    </source>
</evidence>
<dbReference type="InterPro" id="IPR013709">
    <property type="entry name" value="2-isopropylmalate_synth_dimer"/>
</dbReference>
<evidence type="ECO:0000256" key="1">
    <source>
        <dbReference type="ARBA" id="ARBA00000064"/>
    </source>
</evidence>
<keyword evidence="7 14" id="KW-0028">Amino-acid biosynthesis</keyword>
<evidence type="ECO:0000256" key="8">
    <source>
        <dbReference type="ARBA" id="ARBA00022679"/>
    </source>
</evidence>
<dbReference type="PANTHER" id="PTHR10277:SF9">
    <property type="entry name" value="2-ISOPROPYLMALATE SYNTHASE 1, CHLOROPLASTIC-RELATED"/>
    <property type="match status" value="1"/>
</dbReference>
<dbReference type="PANTHER" id="PTHR10277">
    <property type="entry name" value="HOMOCITRATE SYNTHASE-RELATED"/>
    <property type="match status" value="1"/>
</dbReference>
<dbReference type="RefSeq" id="WP_122101266.1">
    <property type="nucleotide sequence ID" value="NZ_RFLY01000007.1"/>
</dbReference>
<evidence type="ECO:0000256" key="14">
    <source>
        <dbReference type="HAMAP-Rule" id="MF_01025"/>
    </source>
</evidence>
<keyword evidence="9 14" id="KW-0479">Metal-binding</keyword>
<keyword evidence="14" id="KW-0963">Cytoplasm</keyword>
<gene>
    <name evidence="14" type="primary">leuA</name>
    <name evidence="16" type="ORF">EBB59_06075</name>
</gene>
<organism evidence="16 17">
    <name type="scientific">Solilutibacter pythonis</name>
    <dbReference type="NCBI Taxonomy" id="2483112"/>
    <lineage>
        <taxon>Bacteria</taxon>
        <taxon>Pseudomonadati</taxon>
        <taxon>Pseudomonadota</taxon>
        <taxon>Gammaproteobacteria</taxon>
        <taxon>Lysobacterales</taxon>
        <taxon>Lysobacteraceae</taxon>
        <taxon>Solilutibacter</taxon>
    </lineage>
</organism>
<feature type="binding site" evidence="14">
    <location>
        <position position="215"/>
    </location>
    <ligand>
        <name>Mn(2+)</name>
        <dbReference type="ChEBI" id="CHEBI:29035"/>
    </ligand>
</feature>
<dbReference type="HAMAP" id="MF_01025">
    <property type="entry name" value="LeuA_type1"/>
    <property type="match status" value="1"/>
</dbReference>
<name>A0A3M2HTP4_9GAMM</name>
<keyword evidence="11 14" id="KW-0100">Branched-chain amino acid biosynthesis</keyword>
<sequence>MNDPTVSTAAEDEAIAPVRIFDTTLRDGEQSPGCSMSPRQKQVMARALAELGVDVIETGFPASAEADREATRLIVRDLAGGPTAPCVLSRCVRGDIEASARALEGSANGRIHVFISTSALHREHKLRMDQDAVIEAIATHVAHAARLIGDVEFSCEDATRTEPDFLLRAVEAAVAAGATTINLPDTLGYATPEEMTRLFARMRQALPAHVVLSAHCHDDLGLAVANSLAAVEGGARQIECTINGIGERAGNCAMEELAMALKVRRGWYRADTRLDTRRLLDTSRLLSRLIGMPVQRNKAIVGANAFAHESGIHQHGMLKHRETYEIMRPEDVGWPDSQLVLGRHSGRAALSHRLRALGYTLEEAELDRVFADFKNLCERQRVIEERDLETLMQGEVRGDGYRLASMTVSDRGQRASAQVELSTPDGEHMIESALGDGPVDALFSALARATGVRLALESYQVHSIGIGTDARGEASLTASDDGRTVYEGIGTSADIIEASALAWLDIANRILRARGDTHAEAAA</sequence>
<dbReference type="Gene3D" id="3.30.160.270">
    <property type="match status" value="1"/>
</dbReference>
<feature type="binding site" evidence="14">
    <location>
        <position position="217"/>
    </location>
    <ligand>
        <name>Mn(2+)</name>
        <dbReference type="ChEBI" id="CHEBI:29035"/>
    </ligand>
</feature>
<feature type="binding site" evidence="14">
    <location>
        <position position="27"/>
    </location>
    <ligand>
        <name>Mn(2+)</name>
        <dbReference type="ChEBI" id="CHEBI:29035"/>
    </ligand>
</feature>
<dbReference type="Pfam" id="PF22617">
    <property type="entry name" value="HCS_D2"/>
    <property type="match status" value="1"/>
</dbReference>
<dbReference type="PROSITE" id="PS50991">
    <property type="entry name" value="PYR_CT"/>
    <property type="match status" value="1"/>
</dbReference>
<feature type="domain" description="Pyruvate carboxyltransferase" evidence="15">
    <location>
        <begin position="18"/>
        <end position="280"/>
    </location>
</feature>
<dbReference type="Pfam" id="PF00682">
    <property type="entry name" value="HMGL-like"/>
    <property type="match status" value="1"/>
</dbReference>
<evidence type="ECO:0000256" key="10">
    <source>
        <dbReference type="ARBA" id="ARBA00023211"/>
    </source>
</evidence>
<evidence type="ECO:0000313" key="16">
    <source>
        <dbReference type="EMBL" id="RMH93106.1"/>
    </source>
</evidence>
<dbReference type="InterPro" id="IPR005671">
    <property type="entry name" value="LeuA_bact_synth"/>
</dbReference>
<dbReference type="NCBIfam" id="TIGR00973">
    <property type="entry name" value="leuA_bact"/>
    <property type="match status" value="1"/>
</dbReference>
<dbReference type="GO" id="GO:0030145">
    <property type="term" value="F:manganese ion binding"/>
    <property type="evidence" value="ECO:0007669"/>
    <property type="project" value="UniProtKB-UniRule"/>
</dbReference>
<dbReference type="InterPro" id="IPR002034">
    <property type="entry name" value="AIPM/Hcit_synth_CS"/>
</dbReference>
<feature type="region of interest" description="Regulatory domain" evidence="14">
    <location>
        <begin position="402"/>
        <end position="523"/>
    </location>
</feature>
<dbReference type="SMART" id="SM00917">
    <property type="entry name" value="LeuA_dimer"/>
    <property type="match status" value="1"/>
</dbReference>
<evidence type="ECO:0000256" key="13">
    <source>
        <dbReference type="ARBA" id="ARBA00037629"/>
    </source>
</evidence>
<dbReference type="Pfam" id="PF08502">
    <property type="entry name" value="LeuA_dimer"/>
    <property type="match status" value="1"/>
</dbReference>
<dbReference type="InterPro" id="IPR000891">
    <property type="entry name" value="PYR_CT"/>
</dbReference>